<dbReference type="GO" id="GO:0016020">
    <property type="term" value="C:membrane"/>
    <property type="evidence" value="ECO:0007669"/>
    <property type="project" value="TreeGrafter"/>
</dbReference>
<proteinExistence type="predicted"/>
<accession>A0A285R0B6</accession>
<name>A0A285R0B6_9SPHN</name>
<evidence type="ECO:0000259" key="1">
    <source>
        <dbReference type="Pfam" id="PF12697"/>
    </source>
</evidence>
<dbReference type="AlphaFoldDB" id="A0A285R0B6"/>
<dbReference type="PANTHER" id="PTHR43798:SF33">
    <property type="entry name" value="HYDROLASE, PUTATIVE (AFU_ORTHOLOGUE AFUA_2G14860)-RELATED"/>
    <property type="match status" value="1"/>
</dbReference>
<reference evidence="2 3" key="1">
    <citation type="submission" date="2017-07" db="EMBL/GenBank/DDBJ databases">
        <authorList>
            <person name="Sun Z.S."/>
            <person name="Albrecht U."/>
            <person name="Echele G."/>
            <person name="Lee C.C."/>
        </authorList>
    </citation>
    <scope>NUCLEOTIDE SEQUENCE [LARGE SCALE GENOMIC DNA]</scope>
    <source>
        <strain evidence="2 3">CGMCC 1.12672</strain>
    </source>
</reference>
<dbReference type="InterPro" id="IPR029058">
    <property type="entry name" value="AB_hydrolase_fold"/>
</dbReference>
<dbReference type="InterPro" id="IPR000073">
    <property type="entry name" value="AB_hydrolase_1"/>
</dbReference>
<dbReference type="Proteomes" id="UP000219494">
    <property type="component" value="Unassembled WGS sequence"/>
</dbReference>
<gene>
    <name evidence="2" type="ORF">SAMN06297144_2240</name>
</gene>
<protein>
    <submittedName>
        <fullName evidence="2">Pimeloyl-ACP methyl ester carboxylesterase</fullName>
    </submittedName>
</protein>
<dbReference type="InterPro" id="IPR050266">
    <property type="entry name" value="AB_hydrolase_sf"/>
</dbReference>
<dbReference type="PANTHER" id="PTHR43798">
    <property type="entry name" value="MONOACYLGLYCEROL LIPASE"/>
    <property type="match status" value="1"/>
</dbReference>
<organism evidence="2 3">
    <name type="scientific">Sphingomonas guangdongensis</name>
    <dbReference type="NCBI Taxonomy" id="1141890"/>
    <lineage>
        <taxon>Bacteria</taxon>
        <taxon>Pseudomonadati</taxon>
        <taxon>Pseudomonadota</taxon>
        <taxon>Alphaproteobacteria</taxon>
        <taxon>Sphingomonadales</taxon>
        <taxon>Sphingomonadaceae</taxon>
        <taxon>Sphingomonas</taxon>
    </lineage>
</organism>
<evidence type="ECO:0000313" key="3">
    <source>
        <dbReference type="Proteomes" id="UP000219494"/>
    </source>
</evidence>
<keyword evidence="3" id="KW-1185">Reference proteome</keyword>
<feature type="domain" description="AB hydrolase-1" evidence="1">
    <location>
        <begin position="93"/>
        <end position="368"/>
    </location>
</feature>
<dbReference type="EMBL" id="OBMI01000002">
    <property type="protein sequence ID" value="SOB87119.1"/>
    <property type="molecule type" value="Genomic_DNA"/>
</dbReference>
<dbReference type="Pfam" id="PF12697">
    <property type="entry name" value="Abhydrolase_6"/>
    <property type="match status" value="1"/>
</dbReference>
<dbReference type="Gene3D" id="3.40.50.1820">
    <property type="entry name" value="alpha/beta hydrolase"/>
    <property type="match status" value="1"/>
</dbReference>
<dbReference type="SUPFAM" id="SSF53474">
    <property type="entry name" value="alpha/beta-Hydrolases"/>
    <property type="match status" value="1"/>
</dbReference>
<sequence length="379" mass="40006">MTLRPALHNGGRGKQVAKFRALSGRGVSAALSTWLGFALSIGLPATSASSARMADPAARSFVSSHYGRAQILVPVAKGRRINMVCLGKGQPAVLFMSGLGGGSFDWRRVQPEVGRNTRACAYDRAGYGFSDPTSEKSDVEHALLDLHALLHSGGIARPVVLVAHSLAGIYAVAYAKRYPGDVAGMVLVDPAFPNQTRLIADAVGSAAATKLAASTAETMSFLDRCVTLADSGRLSLPTEASSDCLDNPADPDPAVHRERDRAAKIAGYQRAIRSEYQDANVLGANGRTIDDVQSDAIPGDLGSLPLAVLTRGNKGALSGLSPAEIERSETVWQAGHDRLAALSRLGTNEIVPGADHFIQLDRPATVIERIRGVLEKARR</sequence>
<evidence type="ECO:0000313" key="2">
    <source>
        <dbReference type="EMBL" id="SOB87119.1"/>
    </source>
</evidence>